<feature type="compositionally biased region" description="Low complexity" evidence="1">
    <location>
        <begin position="312"/>
        <end position="325"/>
    </location>
</feature>
<feature type="region of interest" description="Disordered" evidence="1">
    <location>
        <begin position="311"/>
        <end position="335"/>
    </location>
</feature>
<feature type="region of interest" description="Disordered" evidence="1">
    <location>
        <begin position="48"/>
        <end position="107"/>
    </location>
</feature>
<protein>
    <submittedName>
        <fullName evidence="2">Uncharacterized protein</fullName>
    </submittedName>
</protein>
<gene>
    <name evidence="2" type="ORF">K437DRAFT_266489</name>
</gene>
<evidence type="ECO:0000313" key="2">
    <source>
        <dbReference type="EMBL" id="KDN52639.1"/>
    </source>
</evidence>
<dbReference type="InParanoid" id="A0A066WNQ8"/>
<dbReference type="AlphaFoldDB" id="A0A066WNQ8"/>
<dbReference type="Proteomes" id="UP000027361">
    <property type="component" value="Unassembled WGS sequence"/>
</dbReference>
<dbReference type="HOGENOM" id="CLU_685465_0_0_1"/>
<keyword evidence="3" id="KW-1185">Reference proteome</keyword>
<dbReference type="EMBL" id="JMSN01000008">
    <property type="protein sequence ID" value="KDN52639.1"/>
    <property type="molecule type" value="Genomic_DNA"/>
</dbReference>
<proteinExistence type="predicted"/>
<reference evidence="2 3" key="1">
    <citation type="submission" date="2014-05" db="EMBL/GenBank/DDBJ databases">
        <title>Draft genome sequence of a rare smut relative, Tilletiaria anomala UBC 951.</title>
        <authorList>
            <consortium name="DOE Joint Genome Institute"/>
            <person name="Toome M."/>
            <person name="Kuo A."/>
            <person name="Henrissat B."/>
            <person name="Lipzen A."/>
            <person name="Tritt A."/>
            <person name="Yoshinaga Y."/>
            <person name="Zane M."/>
            <person name="Barry K."/>
            <person name="Grigoriev I.V."/>
            <person name="Spatafora J.W."/>
            <person name="Aimea M.C."/>
        </authorList>
    </citation>
    <scope>NUCLEOTIDE SEQUENCE [LARGE SCALE GENOMIC DNA]</scope>
    <source>
        <strain evidence="2 3">UBC 951</strain>
    </source>
</reference>
<comment type="caution">
    <text evidence="2">The sequence shown here is derived from an EMBL/GenBank/DDBJ whole genome shotgun (WGS) entry which is preliminary data.</text>
</comment>
<sequence length="402" mass="41189">MPPLSRSATASTPSETSAYGFSDPGPAHGLPPSTTVCIRRHLQQHRCHCSSSRNEQTSSDSSSGDQHATPALETSRVPFVDGTSASVGSGKSNGSGGDNLERGASAGAAAMSTPGAAVAETSRGLILSPCSALLARDYDEEAGAQPNAESNRTAGPPHVYIHVHSNCAGGVPTTVAANGGRYVRHADAQSELKRYAAWNAMGREWARRQRVLLGVYHSDVDRAVAGYDDLAAAKSLPVLQQQVQQPQVTLPLQATPSASASSLGIAGSDVSLLSPSRHSTGMRMSLSLVSSTSSSSTGTCTLAQAGPHMHVSTQSSIITNSSSSSDGGGGGGNTTKHLAAEAAAATRLRSLGSMLTSFDILLEGRSASFGGLSALVHSADELRTSLDSLLNLRDARTQASVS</sequence>
<feature type="compositionally biased region" description="Low complexity" evidence="1">
    <location>
        <begin position="1"/>
        <end position="18"/>
    </location>
</feature>
<dbReference type="RefSeq" id="XP_013245478.1">
    <property type="nucleotide sequence ID" value="XM_013390024.1"/>
</dbReference>
<dbReference type="GeneID" id="25265864"/>
<organism evidence="2 3">
    <name type="scientific">Tilletiaria anomala (strain ATCC 24038 / CBS 436.72 / UBC 951)</name>
    <dbReference type="NCBI Taxonomy" id="1037660"/>
    <lineage>
        <taxon>Eukaryota</taxon>
        <taxon>Fungi</taxon>
        <taxon>Dikarya</taxon>
        <taxon>Basidiomycota</taxon>
        <taxon>Ustilaginomycotina</taxon>
        <taxon>Exobasidiomycetes</taxon>
        <taxon>Georgefischeriales</taxon>
        <taxon>Tilletiariaceae</taxon>
        <taxon>Tilletiaria</taxon>
    </lineage>
</organism>
<feature type="compositionally biased region" description="Polar residues" evidence="1">
    <location>
        <begin position="49"/>
        <end position="66"/>
    </location>
</feature>
<evidence type="ECO:0000256" key="1">
    <source>
        <dbReference type="SAM" id="MobiDB-lite"/>
    </source>
</evidence>
<name>A0A066WNQ8_TILAU</name>
<feature type="region of interest" description="Disordered" evidence="1">
    <location>
        <begin position="1"/>
        <end position="34"/>
    </location>
</feature>
<evidence type="ECO:0000313" key="3">
    <source>
        <dbReference type="Proteomes" id="UP000027361"/>
    </source>
</evidence>
<accession>A0A066WNQ8</accession>